<protein>
    <submittedName>
        <fullName evidence="1">Uncharacterized protein</fullName>
    </submittedName>
</protein>
<dbReference type="AlphaFoldDB" id="A0A2M6WG98"/>
<evidence type="ECO:0000313" key="2">
    <source>
        <dbReference type="Proteomes" id="UP000229530"/>
    </source>
</evidence>
<organism evidence="1 2">
    <name type="scientific">Candidatus Jorgensenbacteria bacterium CG10_big_fil_rev_8_21_14_0_10_54_38</name>
    <dbReference type="NCBI Taxonomy" id="1974593"/>
    <lineage>
        <taxon>Bacteria</taxon>
        <taxon>Candidatus Joergenseniibacteriota</taxon>
    </lineage>
</organism>
<dbReference type="EMBL" id="PFBE01000015">
    <property type="protein sequence ID" value="PIT91799.1"/>
    <property type="molecule type" value="Genomic_DNA"/>
</dbReference>
<comment type="caution">
    <text evidence="1">The sequence shown here is derived from an EMBL/GenBank/DDBJ whole genome shotgun (WGS) entry which is preliminary data.</text>
</comment>
<reference evidence="2" key="1">
    <citation type="submission" date="2017-09" db="EMBL/GenBank/DDBJ databases">
        <title>Depth-based differentiation of microbial function through sediment-hosted aquifers and enrichment of novel symbionts in the deep terrestrial subsurface.</title>
        <authorList>
            <person name="Probst A.J."/>
            <person name="Ladd B."/>
            <person name="Jarett J.K."/>
            <person name="Geller-Mcgrath D.E."/>
            <person name="Sieber C.M.K."/>
            <person name="Emerson J.B."/>
            <person name="Anantharaman K."/>
            <person name="Thomas B.C."/>
            <person name="Malmstrom R."/>
            <person name="Stieglmeier M."/>
            <person name="Klingl A."/>
            <person name="Woyke T."/>
            <person name="Ryan C.M."/>
            <person name="Banfield J.F."/>
        </authorList>
    </citation>
    <scope>NUCLEOTIDE SEQUENCE [LARGE SCALE GENOMIC DNA]</scope>
</reference>
<sequence length="64" mass="6901">MEHYICTGGCKGVSEEAGVCRAADCPRHGEPMEKCDCEDGEHHGALYNGVNGNHGENHNHDHNA</sequence>
<proteinExistence type="predicted"/>
<dbReference type="Proteomes" id="UP000229530">
    <property type="component" value="Unassembled WGS sequence"/>
</dbReference>
<accession>A0A2M6WG98</accession>
<evidence type="ECO:0000313" key="1">
    <source>
        <dbReference type="EMBL" id="PIT91799.1"/>
    </source>
</evidence>
<gene>
    <name evidence="1" type="ORF">COU12_01105</name>
</gene>
<name>A0A2M6WG98_9BACT</name>